<evidence type="ECO:0000256" key="2">
    <source>
        <dbReference type="ARBA" id="ARBA00022527"/>
    </source>
</evidence>
<evidence type="ECO:0000256" key="14">
    <source>
        <dbReference type="PROSITE-ProRule" id="PRU00076"/>
    </source>
</evidence>
<evidence type="ECO:0000256" key="12">
    <source>
        <dbReference type="ARBA" id="ARBA00047558"/>
    </source>
</evidence>
<keyword evidence="16" id="KW-0472">Membrane</keyword>
<keyword evidence="21" id="KW-1185">Reference proteome</keyword>
<dbReference type="PROSITE" id="PS00108">
    <property type="entry name" value="PROTEIN_KINASE_ST"/>
    <property type="match status" value="1"/>
</dbReference>
<dbReference type="Gene3D" id="1.10.510.10">
    <property type="entry name" value="Transferase(Phosphotransferase) domain 1"/>
    <property type="match status" value="1"/>
</dbReference>
<keyword evidence="8" id="KW-0418">Kinase</keyword>
<organism evidence="20 21">
    <name type="scientific">Penstemon davidsonii</name>
    <dbReference type="NCBI Taxonomy" id="160366"/>
    <lineage>
        <taxon>Eukaryota</taxon>
        <taxon>Viridiplantae</taxon>
        <taxon>Streptophyta</taxon>
        <taxon>Embryophyta</taxon>
        <taxon>Tracheophyta</taxon>
        <taxon>Spermatophyta</taxon>
        <taxon>Magnoliopsida</taxon>
        <taxon>eudicotyledons</taxon>
        <taxon>Gunneridae</taxon>
        <taxon>Pentapetalae</taxon>
        <taxon>asterids</taxon>
        <taxon>lamiids</taxon>
        <taxon>Lamiales</taxon>
        <taxon>Plantaginaceae</taxon>
        <taxon>Cheloneae</taxon>
        <taxon>Penstemon</taxon>
    </lineage>
</organism>
<dbReference type="InterPro" id="IPR018097">
    <property type="entry name" value="EGF_Ca-bd_CS"/>
</dbReference>
<keyword evidence="6" id="KW-0677">Repeat</keyword>
<keyword evidence="16" id="KW-0812">Transmembrane</keyword>
<evidence type="ECO:0000256" key="6">
    <source>
        <dbReference type="ARBA" id="ARBA00022737"/>
    </source>
</evidence>
<keyword evidence="9 15" id="KW-0067">ATP-binding</keyword>
<evidence type="ECO:0000256" key="17">
    <source>
        <dbReference type="SAM" id="SignalP"/>
    </source>
</evidence>
<evidence type="ECO:0000256" key="8">
    <source>
        <dbReference type="ARBA" id="ARBA00022777"/>
    </source>
</evidence>
<feature type="domain" description="EGF-like" evidence="19">
    <location>
        <begin position="305"/>
        <end position="339"/>
    </location>
</feature>
<dbReference type="InterPro" id="IPR045274">
    <property type="entry name" value="WAK-like"/>
</dbReference>
<evidence type="ECO:0000256" key="4">
    <source>
        <dbReference type="ARBA" id="ARBA00022679"/>
    </source>
</evidence>
<dbReference type="PROSITE" id="PS01187">
    <property type="entry name" value="EGF_CA"/>
    <property type="match status" value="1"/>
</dbReference>
<dbReference type="InterPro" id="IPR009030">
    <property type="entry name" value="Growth_fac_rcpt_cys_sf"/>
</dbReference>
<dbReference type="InterPro" id="IPR049883">
    <property type="entry name" value="NOTCH1_EGF-like"/>
</dbReference>
<dbReference type="PROSITE" id="PS00107">
    <property type="entry name" value="PROTEIN_KINASE_ATP"/>
    <property type="match status" value="1"/>
</dbReference>
<dbReference type="EMBL" id="JAYDYQ010001088">
    <property type="protein sequence ID" value="KAK4489275.1"/>
    <property type="molecule type" value="Genomic_DNA"/>
</dbReference>
<dbReference type="SMART" id="SM00181">
    <property type="entry name" value="EGF"/>
    <property type="match status" value="2"/>
</dbReference>
<evidence type="ECO:0000256" key="3">
    <source>
        <dbReference type="ARBA" id="ARBA00022536"/>
    </source>
</evidence>
<evidence type="ECO:0000256" key="15">
    <source>
        <dbReference type="PROSITE-ProRule" id="PRU10141"/>
    </source>
</evidence>
<feature type="domain" description="Protein kinase" evidence="18">
    <location>
        <begin position="428"/>
        <end position="722"/>
    </location>
</feature>
<gene>
    <name evidence="20" type="ORF">RD792_005072</name>
</gene>
<dbReference type="CDD" id="cd14066">
    <property type="entry name" value="STKc_IRAK"/>
    <property type="match status" value="1"/>
</dbReference>
<dbReference type="InterPro" id="IPR000742">
    <property type="entry name" value="EGF"/>
</dbReference>
<evidence type="ECO:0000256" key="10">
    <source>
        <dbReference type="ARBA" id="ARBA00023157"/>
    </source>
</evidence>
<dbReference type="SUPFAM" id="SSF57184">
    <property type="entry name" value="Growth factor receptor domain"/>
    <property type="match status" value="1"/>
</dbReference>
<comment type="catalytic activity">
    <reaction evidence="13">
        <text>L-threonyl-[protein] + ATP = O-phospho-L-threonyl-[protein] + ADP + H(+)</text>
        <dbReference type="Rhea" id="RHEA:46608"/>
        <dbReference type="Rhea" id="RHEA-COMP:11060"/>
        <dbReference type="Rhea" id="RHEA-COMP:11605"/>
        <dbReference type="ChEBI" id="CHEBI:15378"/>
        <dbReference type="ChEBI" id="CHEBI:30013"/>
        <dbReference type="ChEBI" id="CHEBI:30616"/>
        <dbReference type="ChEBI" id="CHEBI:61977"/>
        <dbReference type="ChEBI" id="CHEBI:456216"/>
    </reaction>
</comment>
<evidence type="ECO:0000256" key="16">
    <source>
        <dbReference type="SAM" id="Phobius"/>
    </source>
</evidence>
<evidence type="ECO:0000256" key="7">
    <source>
        <dbReference type="ARBA" id="ARBA00022741"/>
    </source>
</evidence>
<keyword evidence="3 14" id="KW-0245">EGF-like domain</keyword>
<dbReference type="InterPro" id="IPR025287">
    <property type="entry name" value="WAK_GUB"/>
</dbReference>
<keyword evidence="11" id="KW-0325">Glycoprotein</keyword>
<keyword evidence="7 15" id="KW-0547">Nucleotide-binding</keyword>
<evidence type="ECO:0000256" key="9">
    <source>
        <dbReference type="ARBA" id="ARBA00022840"/>
    </source>
</evidence>
<dbReference type="InterPro" id="IPR001881">
    <property type="entry name" value="EGF-like_Ca-bd_dom"/>
</dbReference>
<dbReference type="Pfam" id="PF00069">
    <property type="entry name" value="Pkinase"/>
    <property type="match status" value="1"/>
</dbReference>
<dbReference type="SMART" id="SM00220">
    <property type="entry name" value="S_TKc"/>
    <property type="match status" value="1"/>
</dbReference>
<dbReference type="PANTHER" id="PTHR27005:SF468">
    <property type="entry name" value="OS01G0310500 PROTEIN"/>
    <property type="match status" value="1"/>
</dbReference>
<evidence type="ECO:0000256" key="13">
    <source>
        <dbReference type="ARBA" id="ARBA00047951"/>
    </source>
</evidence>
<dbReference type="PROSITE" id="PS50011">
    <property type="entry name" value="PROTEIN_KINASE_DOM"/>
    <property type="match status" value="1"/>
</dbReference>
<dbReference type="Pfam" id="PF07645">
    <property type="entry name" value="EGF_CA"/>
    <property type="match status" value="1"/>
</dbReference>
<comment type="caution">
    <text evidence="20">The sequence shown here is derived from an EMBL/GenBank/DDBJ whole genome shotgun (WGS) entry which is preliminary data.</text>
</comment>
<dbReference type="CDD" id="cd00054">
    <property type="entry name" value="EGF_CA"/>
    <property type="match status" value="1"/>
</dbReference>
<keyword evidence="2" id="KW-0723">Serine/threonine-protein kinase</keyword>
<dbReference type="Proteomes" id="UP001291926">
    <property type="component" value="Unassembled WGS sequence"/>
</dbReference>
<protein>
    <submittedName>
        <fullName evidence="20">Uncharacterized protein</fullName>
    </submittedName>
</protein>
<feature type="signal peptide" evidence="17">
    <location>
        <begin position="1"/>
        <end position="27"/>
    </location>
</feature>
<dbReference type="CDD" id="cd12087">
    <property type="entry name" value="TM_EGFR-like"/>
    <property type="match status" value="1"/>
</dbReference>
<dbReference type="InterPro" id="IPR000719">
    <property type="entry name" value="Prot_kinase_dom"/>
</dbReference>
<evidence type="ECO:0000259" key="19">
    <source>
        <dbReference type="PROSITE" id="PS50026"/>
    </source>
</evidence>
<dbReference type="InterPro" id="IPR000152">
    <property type="entry name" value="EGF-type_Asp/Asn_hydroxyl_site"/>
</dbReference>
<evidence type="ECO:0000259" key="18">
    <source>
        <dbReference type="PROSITE" id="PS50011"/>
    </source>
</evidence>
<evidence type="ECO:0000313" key="20">
    <source>
        <dbReference type="EMBL" id="KAK4489275.1"/>
    </source>
</evidence>
<dbReference type="PANTHER" id="PTHR27005">
    <property type="entry name" value="WALL-ASSOCIATED RECEPTOR KINASE-LIKE 21"/>
    <property type="match status" value="1"/>
</dbReference>
<dbReference type="SUPFAM" id="SSF57196">
    <property type="entry name" value="EGF/Laminin"/>
    <property type="match status" value="1"/>
</dbReference>
<dbReference type="InterPro" id="IPR017441">
    <property type="entry name" value="Protein_kinase_ATP_BS"/>
</dbReference>
<dbReference type="PROSITE" id="PS50026">
    <property type="entry name" value="EGF_3"/>
    <property type="match status" value="1"/>
</dbReference>
<proteinExistence type="predicted"/>
<keyword evidence="10" id="KW-1015">Disulfide bond</keyword>
<keyword evidence="4" id="KW-0808">Transferase</keyword>
<comment type="subcellular location">
    <subcellularLocation>
        <location evidence="1">Membrane</location>
        <topology evidence="1">Single-pass type I membrane protein</topology>
    </subcellularLocation>
</comment>
<dbReference type="SUPFAM" id="SSF56112">
    <property type="entry name" value="Protein kinase-like (PK-like)"/>
    <property type="match status" value="1"/>
</dbReference>
<comment type="catalytic activity">
    <reaction evidence="12">
        <text>L-seryl-[protein] + ATP = O-phospho-L-seryl-[protein] + ADP + H(+)</text>
        <dbReference type="Rhea" id="RHEA:17989"/>
        <dbReference type="Rhea" id="RHEA-COMP:9863"/>
        <dbReference type="Rhea" id="RHEA-COMP:11604"/>
        <dbReference type="ChEBI" id="CHEBI:15378"/>
        <dbReference type="ChEBI" id="CHEBI:29999"/>
        <dbReference type="ChEBI" id="CHEBI:30616"/>
        <dbReference type="ChEBI" id="CHEBI:83421"/>
        <dbReference type="ChEBI" id="CHEBI:456216"/>
    </reaction>
</comment>
<dbReference type="PROSITE" id="PS00010">
    <property type="entry name" value="ASX_HYDROXYL"/>
    <property type="match status" value="1"/>
</dbReference>
<feature type="binding site" evidence="15">
    <location>
        <position position="458"/>
    </location>
    <ligand>
        <name>ATP</name>
        <dbReference type="ChEBI" id="CHEBI:30616"/>
    </ligand>
</feature>
<sequence length="756" mass="84946">MCSKTLILVLLLLPVFLAASPSSLVEATNFFPLAKQNCMDRCGNVAIPFPFGTAENCYKNKCYFVTCNQTQNPPKLFMQNTSHEIIDISLSGHLRIMNVVAYECYDVKVGSRVSFRNSRRLNLPPLLTVNATANKFTVLGCDTFGNINGLRLNWSYYVWCTSMCFSKKDLEEVSSCGGGVACCQVNIPKQVSTVDFDLGSYTNYKNASQYNNSCGYAFLVEENAFQFSGETLNNLRNVEKLPVVVDWVISNGNCEEAKLNSTSYACKSVNSDCYNPMINIHSYGYRCRCMDGYQGNPYLDNGCQDIDECQDPVLNNCSKVCKNTPGGFYCTCPSGYRGDGIKGSRGCIPGEPFKYKLVAGIAVGILIVLLVILFIYVRLKRRSWAEEKQRNFVQNGGILLQEKLKRLENNTTKFIYSLVELQKATNGFHDDMIIGTGGFSTVYRGILEKTNKVVAIKKNKLEVASNQTDIFTNELIIHAQINHKNVVKLLGCCLELRTPLLVYEFIGNGTLLEQLHSRPRNLICWDIRLKIAIEIAGALSYLHCEASSPIIHRDIKSANILLDDTFTAKLSDFGSSKLVPIDKSHLSTMVQGTIGYLDPEYMQTSTLTEKSDVYSFGALLVELLSGKKVLSYDRPQEETNIAYFFLSKLRENSVFQVVDVEILGEGNNIKEQIIQVARLAEVCLNMKGEDRPTMKEVILKLEGIRRGGRAQNEDDDHDHDYVPESESFTFDHDYVPELESFTFDHYYVSELESFTF</sequence>
<dbReference type="Gene3D" id="3.30.200.20">
    <property type="entry name" value="Phosphorylase Kinase, domain 1"/>
    <property type="match status" value="1"/>
</dbReference>
<dbReference type="InterPro" id="IPR008271">
    <property type="entry name" value="Ser/Thr_kinase_AS"/>
</dbReference>
<keyword evidence="16" id="KW-1133">Transmembrane helix</keyword>
<evidence type="ECO:0000256" key="5">
    <source>
        <dbReference type="ARBA" id="ARBA00022729"/>
    </source>
</evidence>
<dbReference type="InterPro" id="IPR011009">
    <property type="entry name" value="Kinase-like_dom_sf"/>
</dbReference>
<feature type="chain" id="PRO_5046733258" evidence="17">
    <location>
        <begin position="28"/>
        <end position="756"/>
    </location>
</feature>
<reference evidence="20 21" key="1">
    <citation type="journal article" date="2023" name="bioRxiv">
        <title>Genome report: Whole genome sequence and annotation of Penstemon davidsonii.</title>
        <authorList>
            <person name="Ostevik K.L."/>
            <person name="Alabady M."/>
            <person name="Zhang M."/>
            <person name="Rausher M.D."/>
        </authorList>
    </citation>
    <scope>NUCLEOTIDE SEQUENCE [LARGE SCALE GENOMIC DNA]</scope>
    <source>
        <strain evidence="20">DNT005</strain>
        <tissue evidence="20">Whole leaf</tissue>
    </source>
</reference>
<name>A0ABR0DJ64_9LAMI</name>
<feature type="transmembrane region" description="Helical" evidence="16">
    <location>
        <begin position="357"/>
        <end position="379"/>
    </location>
</feature>
<keyword evidence="5 17" id="KW-0732">Signal</keyword>
<dbReference type="Gene3D" id="2.10.25.10">
    <property type="entry name" value="Laminin"/>
    <property type="match status" value="1"/>
</dbReference>
<comment type="caution">
    <text evidence="14">Lacks conserved residue(s) required for the propagation of feature annotation.</text>
</comment>
<evidence type="ECO:0000313" key="21">
    <source>
        <dbReference type="Proteomes" id="UP001291926"/>
    </source>
</evidence>
<accession>A0ABR0DJ64</accession>
<evidence type="ECO:0000256" key="1">
    <source>
        <dbReference type="ARBA" id="ARBA00004479"/>
    </source>
</evidence>
<evidence type="ECO:0000256" key="11">
    <source>
        <dbReference type="ARBA" id="ARBA00023180"/>
    </source>
</evidence>
<dbReference type="Pfam" id="PF13947">
    <property type="entry name" value="GUB_WAK_bind"/>
    <property type="match status" value="1"/>
</dbReference>
<dbReference type="SMART" id="SM00179">
    <property type="entry name" value="EGF_CA"/>
    <property type="match status" value="1"/>
</dbReference>